<dbReference type="Gene3D" id="3.40.50.410">
    <property type="entry name" value="von Willebrand factor, type A domain"/>
    <property type="match status" value="1"/>
</dbReference>
<protein>
    <recommendedName>
        <fullName evidence="7">TROVE domain-containing protein</fullName>
    </recommendedName>
</protein>
<evidence type="ECO:0000256" key="2">
    <source>
        <dbReference type="ARBA" id="ARBA00007814"/>
    </source>
</evidence>
<dbReference type="SUPFAM" id="SSF140864">
    <property type="entry name" value="TROVE domain-like"/>
    <property type="match status" value="1"/>
</dbReference>
<keyword evidence="6" id="KW-0687">Ribonucleoprotein</keyword>
<dbReference type="AlphaFoldDB" id="T1IM51"/>
<dbReference type="GO" id="GO:0046872">
    <property type="term" value="F:metal ion binding"/>
    <property type="evidence" value="ECO:0007669"/>
    <property type="project" value="UniProtKB-KW"/>
</dbReference>
<dbReference type="Proteomes" id="UP000014500">
    <property type="component" value="Unassembled WGS sequence"/>
</dbReference>
<evidence type="ECO:0000256" key="6">
    <source>
        <dbReference type="ARBA" id="ARBA00023274"/>
    </source>
</evidence>
<dbReference type="STRING" id="126957.T1IM51"/>
<reference evidence="9" key="1">
    <citation type="submission" date="2011-05" db="EMBL/GenBank/DDBJ databases">
        <authorList>
            <person name="Richards S.R."/>
            <person name="Qu J."/>
            <person name="Jiang H."/>
            <person name="Jhangiani S.N."/>
            <person name="Agravi P."/>
            <person name="Goodspeed R."/>
            <person name="Gross S."/>
            <person name="Mandapat C."/>
            <person name="Jackson L."/>
            <person name="Mathew T."/>
            <person name="Pu L."/>
            <person name="Thornton R."/>
            <person name="Saada N."/>
            <person name="Wilczek-Boney K.B."/>
            <person name="Lee S."/>
            <person name="Kovar C."/>
            <person name="Wu Y."/>
            <person name="Scherer S.E."/>
            <person name="Worley K.C."/>
            <person name="Muzny D.M."/>
            <person name="Gibbs R."/>
        </authorList>
    </citation>
    <scope>NUCLEOTIDE SEQUENCE</scope>
    <source>
        <strain evidence="9">Brora</strain>
    </source>
</reference>
<dbReference type="GO" id="GO:0005737">
    <property type="term" value="C:cytoplasm"/>
    <property type="evidence" value="ECO:0007669"/>
    <property type="project" value="UniProtKB-SubCell"/>
</dbReference>
<proteinExistence type="inferred from homology"/>
<feature type="domain" description="TROVE" evidence="7">
    <location>
        <begin position="1"/>
        <end position="353"/>
    </location>
</feature>
<keyword evidence="3" id="KW-0963">Cytoplasm</keyword>
<dbReference type="EnsemblMetazoa" id="SMAR002045-RA">
    <property type="protein sequence ID" value="SMAR002045-PA"/>
    <property type="gene ID" value="SMAR002045"/>
</dbReference>
<dbReference type="InterPro" id="IPR036465">
    <property type="entry name" value="vWFA_dom_sf"/>
</dbReference>
<comment type="subcellular location">
    <subcellularLocation>
        <location evidence="1">Cytoplasm</location>
    </subcellularLocation>
</comment>
<name>T1IM51_STRMM</name>
<evidence type="ECO:0000256" key="3">
    <source>
        <dbReference type="ARBA" id="ARBA00022490"/>
    </source>
</evidence>
<dbReference type="EMBL" id="JH430968">
    <property type="status" value="NOT_ANNOTATED_CDS"/>
    <property type="molecule type" value="Genomic_DNA"/>
</dbReference>
<dbReference type="InterPro" id="IPR037214">
    <property type="entry name" value="TROVE_dom_sf"/>
</dbReference>
<evidence type="ECO:0000256" key="4">
    <source>
        <dbReference type="ARBA" id="ARBA00022723"/>
    </source>
</evidence>
<evidence type="ECO:0000256" key="1">
    <source>
        <dbReference type="ARBA" id="ARBA00004496"/>
    </source>
</evidence>
<dbReference type="InterPro" id="IPR056800">
    <property type="entry name" value="vWA_Ro60"/>
</dbReference>
<dbReference type="PROSITE" id="PS50988">
    <property type="entry name" value="TROVE"/>
    <property type="match status" value="1"/>
</dbReference>
<comment type="similarity">
    <text evidence="2">Belongs to the Ro 60 kDa family.</text>
</comment>
<reference evidence="8" key="2">
    <citation type="submission" date="2015-02" db="UniProtKB">
        <authorList>
            <consortium name="EnsemblMetazoa"/>
        </authorList>
    </citation>
    <scope>IDENTIFICATION</scope>
</reference>
<evidence type="ECO:0000256" key="5">
    <source>
        <dbReference type="ARBA" id="ARBA00022884"/>
    </source>
</evidence>
<evidence type="ECO:0000313" key="8">
    <source>
        <dbReference type="EnsemblMetazoa" id="SMAR002045-PA"/>
    </source>
</evidence>
<dbReference type="HOGENOM" id="CLU_024421_1_0_1"/>
<keyword evidence="9" id="KW-1185">Reference proteome</keyword>
<dbReference type="GO" id="GO:1990904">
    <property type="term" value="C:ribonucleoprotein complex"/>
    <property type="evidence" value="ECO:0007669"/>
    <property type="project" value="UniProtKB-KW"/>
</dbReference>
<organism evidence="8 9">
    <name type="scientific">Strigamia maritima</name>
    <name type="common">European centipede</name>
    <name type="synonym">Geophilus maritimus</name>
    <dbReference type="NCBI Taxonomy" id="126957"/>
    <lineage>
        <taxon>Eukaryota</taxon>
        <taxon>Metazoa</taxon>
        <taxon>Ecdysozoa</taxon>
        <taxon>Arthropoda</taxon>
        <taxon>Myriapoda</taxon>
        <taxon>Chilopoda</taxon>
        <taxon>Pleurostigmophora</taxon>
        <taxon>Geophilomorpha</taxon>
        <taxon>Linotaeniidae</taxon>
        <taxon>Strigamia</taxon>
    </lineage>
</organism>
<dbReference type="PANTHER" id="PTHR14202:SF0">
    <property type="entry name" value="RNA-BINDING PROTEIN RO60"/>
    <property type="match status" value="1"/>
</dbReference>
<keyword evidence="5" id="KW-0694">RNA-binding</keyword>
<dbReference type="PhylomeDB" id="T1IM51"/>
<sequence>MASGEGTTNVSVAKLCRFLLTGQENGCYQPGCNNRQLSKDRVPSLDELIRDNLGDEAVNTILHFHRQKSGTRDDTGLFALALCARSSEPRTKLAAYSVIQEMCQLPRDLFLFVHYSETLSKPTTGWGKAQRRAISHWYNLQDPNRLAEMVTRYVSRCHWTHKDLMRLAHLKPNNTGSQLIAKYVSKGLDAARKSLTDDNTSMELNGVVRYLTAVDELKHTKDEQLAARLIENHGFHFEHVPSHFIKSKEVWTTLVSLVPVNVLLQYLPKLCQFGYLRLNGPLVPLVIEQLNSETANPRAKLHPVDVYLAMKKYEDSGKSPSGRPAKYRPLPGVMEALHNLFVKSFKNIPSTGKRFLIAVDVRNPMAHSKIPGCPQLTPAVAVALLSLGLLHAEPNGMVQVVAFSTCDMLPINLRSDMLLAEVTKCMREVIIIHFFFKYLFLLYGTI</sequence>
<dbReference type="Pfam" id="PF25045">
    <property type="entry name" value="vWA_Ro60"/>
    <property type="match status" value="1"/>
</dbReference>
<dbReference type="GO" id="GO:0003723">
    <property type="term" value="F:RNA binding"/>
    <property type="evidence" value="ECO:0007669"/>
    <property type="project" value="UniProtKB-KW"/>
</dbReference>
<evidence type="ECO:0000313" key="9">
    <source>
        <dbReference type="Proteomes" id="UP000014500"/>
    </source>
</evidence>
<dbReference type="Pfam" id="PF05731">
    <property type="entry name" value="TROVE"/>
    <property type="match status" value="1"/>
</dbReference>
<evidence type="ECO:0000259" key="7">
    <source>
        <dbReference type="PROSITE" id="PS50988"/>
    </source>
</evidence>
<keyword evidence="4" id="KW-0479">Metal-binding</keyword>
<dbReference type="InterPro" id="IPR008858">
    <property type="entry name" value="TROVE_dom"/>
</dbReference>
<dbReference type="OMA" id="LCMAHVK"/>
<dbReference type="PANTHER" id="PTHR14202">
    <property type="entry name" value="60 KDA RIBONUCLEOPROTEIN SSA/RO"/>
    <property type="match status" value="1"/>
</dbReference>
<dbReference type="eggNOG" id="KOG4465">
    <property type="taxonomic scope" value="Eukaryota"/>
</dbReference>
<accession>T1IM51</accession>
<dbReference type="InterPro" id="IPR040322">
    <property type="entry name" value="TROVE2"/>
</dbReference>